<dbReference type="GO" id="GO:0051539">
    <property type="term" value="F:4 iron, 4 sulfur cluster binding"/>
    <property type="evidence" value="ECO:0007669"/>
    <property type="project" value="UniProtKB-KW"/>
</dbReference>
<dbReference type="GO" id="GO:0016491">
    <property type="term" value="F:oxidoreductase activity"/>
    <property type="evidence" value="ECO:0007669"/>
    <property type="project" value="UniProtKB-KW"/>
</dbReference>
<keyword evidence="5" id="KW-0411">Iron-sulfur</keyword>
<accession>A0AA42CAJ8</accession>
<dbReference type="RefSeq" id="WP_282592222.1">
    <property type="nucleotide sequence ID" value="NZ_JAPAAF010000019.1"/>
</dbReference>
<dbReference type="PROSITE" id="PS00198">
    <property type="entry name" value="4FE4S_FER_1"/>
    <property type="match status" value="1"/>
</dbReference>
<dbReference type="GO" id="GO:0046872">
    <property type="term" value="F:metal ion binding"/>
    <property type="evidence" value="ECO:0007669"/>
    <property type="project" value="UniProtKB-KW"/>
</dbReference>
<evidence type="ECO:0000256" key="5">
    <source>
        <dbReference type="ARBA" id="ARBA00023014"/>
    </source>
</evidence>
<keyword evidence="3" id="KW-0560">Oxidoreductase</keyword>
<dbReference type="EMBL" id="JAPAAF010000019">
    <property type="protein sequence ID" value="MCW0483620.1"/>
    <property type="molecule type" value="Genomic_DNA"/>
</dbReference>
<keyword evidence="1" id="KW-0004">4Fe-4S</keyword>
<dbReference type="InterPro" id="IPR051460">
    <property type="entry name" value="HdrC_iron-sulfur_subunit"/>
</dbReference>
<organism evidence="7 8">
    <name type="scientific">Gaoshiqia sediminis</name>
    <dbReference type="NCBI Taxonomy" id="2986998"/>
    <lineage>
        <taxon>Bacteria</taxon>
        <taxon>Pseudomonadati</taxon>
        <taxon>Bacteroidota</taxon>
        <taxon>Bacteroidia</taxon>
        <taxon>Marinilabiliales</taxon>
        <taxon>Prolixibacteraceae</taxon>
        <taxon>Gaoshiqia</taxon>
    </lineage>
</organism>
<gene>
    <name evidence="7" type="ORF">N2K84_12825</name>
</gene>
<dbReference type="AlphaFoldDB" id="A0AA42CAJ8"/>
<keyword evidence="2" id="KW-0479">Metal-binding</keyword>
<sequence>MTLYEMLQRDVRFVEGLKACMNCGVCTAICPAAEFFDYDPRMLAVEVQSRDDSKIEKLLRSETIWYCGQCMSCKTRCPRGNCPGLIINALRKLSQELGYFTESRRGRQQYALKKTLIENILQRGYCIHPDSLTPELHPEQGPVWEWFFNHREELYDRLGANLDKEGAGTLRKISPDVLAELKAIFDESGATAFHEKIERYSLKKAKEIGIEEHEMEDYFMLVFTNN</sequence>
<keyword evidence="8" id="KW-1185">Reference proteome</keyword>
<dbReference type="Pfam" id="PF13183">
    <property type="entry name" value="Fer4_8"/>
    <property type="match status" value="1"/>
</dbReference>
<evidence type="ECO:0000256" key="4">
    <source>
        <dbReference type="ARBA" id="ARBA00023004"/>
    </source>
</evidence>
<keyword evidence="4" id="KW-0408">Iron</keyword>
<name>A0AA42CAJ8_9BACT</name>
<feature type="domain" description="4Fe-4S ferredoxin-type" evidence="6">
    <location>
        <begin position="9"/>
        <end position="41"/>
    </location>
</feature>
<dbReference type="PANTHER" id="PTHR43255:SF1">
    <property type="entry name" value="IRON-SULFUR-BINDING OXIDOREDUCTASE FADF-RELATED"/>
    <property type="match status" value="1"/>
</dbReference>
<dbReference type="InterPro" id="IPR009051">
    <property type="entry name" value="Helical_ferredxn"/>
</dbReference>
<evidence type="ECO:0000313" key="8">
    <source>
        <dbReference type="Proteomes" id="UP001163821"/>
    </source>
</evidence>
<dbReference type="InterPro" id="IPR017896">
    <property type="entry name" value="4Fe4S_Fe-S-bd"/>
</dbReference>
<evidence type="ECO:0000256" key="3">
    <source>
        <dbReference type="ARBA" id="ARBA00023002"/>
    </source>
</evidence>
<dbReference type="SUPFAM" id="SSF46548">
    <property type="entry name" value="alpha-helical ferredoxin"/>
    <property type="match status" value="1"/>
</dbReference>
<evidence type="ECO:0000256" key="2">
    <source>
        <dbReference type="ARBA" id="ARBA00022723"/>
    </source>
</evidence>
<evidence type="ECO:0000259" key="6">
    <source>
        <dbReference type="PROSITE" id="PS51379"/>
    </source>
</evidence>
<protein>
    <submittedName>
        <fullName evidence="7">4Fe-4S dicluster domain-containing protein</fullName>
    </submittedName>
</protein>
<proteinExistence type="predicted"/>
<evidence type="ECO:0000256" key="1">
    <source>
        <dbReference type="ARBA" id="ARBA00022485"/>
    </source>
</evidence>
<dbReference type="PROSITE" id="PS51379">
    <property type="entry name" value="4FE4S_FER_2"/>
    <property type="match status" value="1"/>
</dbReference>
<dbReference type="PANTHER" id="PTHR43255">
    <property type="entry name" value="IRON-SULFUR-BINDING OXIDOREDUCTASE FADF-RELATED-RELATED"/>
    <property type="match status" value="1"/>
</dbReference>
<comment type="caution">
    <text evidence="7">The sequence shown here is derived from an EMBL/GenBank/DDBJ whole genome shotgun (WGS) entry which is preliminary data.</text>
</comment>
<dbReference type="InterPro" id="IPR017900">
    <property type="entry name" value="4Fe4S_Fe_S_CS"/>
</dbReference>
<evidence type="ECO:0000313" key="7">
    <source>
        <dbReference type="EMBL" id="MCW0483620.1"/>
    </source>
</evidence>
<dbReference type="GO" id="GO:0005886">
    <property type="term" value="C:plasma membrane"/>
    <property type="evidence" value="ECO:0007669"/>
    <property type="project" value="TreeGrafter"/>
</dbReference>
<dbReference type="Gene3D" id="1.10.1060.10">
    <property type="entry name" value="Alpha-helical ferredoxin"/>
    <property type="match status" value="1"/>
</dbReference>
<dbReference type="Proteomes" id="UP001163821">
    <property type="component" value="Unassembled WGS sequence"/>
</dbReference>
<reference evidence="7" key="1">
    <citation type="submission" date="2022-10" db="EMBL/GenBank/DDBJ databases">
        <title>Gaoshiqiia sediminis gen. nov., sp. nov., isolated from coastal sediment.</title>
        <authorList>
            <person name="Yu W.X."/>
            <person name="Mu D.S."/>
            <person name="Du J.Z."/>
            <person name="Liang Y.Q."/>
        </authorList>
    </citation>
    <scope>NUCLEOTIDE SEQUENCE</scope>
    <source>
        <strain evidence="7">A06</strain>
    </source>
</reference>